<reference evidence="1 2" key="1">
    <citation type="journal article" date="2018" name="Sci. Rep.">
        <title>Comparative analysis of the Pocillopora damicornis genome highlights role of immune system in coral evolution.</title>
        <authorList>
            <person name="Cunning R."/>
            <person name="Bay R.A."/>
            <person name="Gillette P."/>
            <person name="Baker A.C."/>
            <person name="Traylor-Knowles N."/>
        </authorList>
    </citation>
    <scope>NUCLEOTIDE SEQUENCE [LARGE SCALE GENOMIC DNA]</scope>
    <source>
        <strain evidence="1">RSMAS</strain>
        <tissue evidence="1">Whole animal</tissue>
    </source>
</reference>
<proteinExistence type="predicted"/>
<name>A0A3M6UUP7_POCDA</name>
<protein>
    <submittedName>
        <fullName evidence="1">Uncharacterized protein</fullName>
    </submittedName>
</protein>
<accession>A0A3M6UUP7</accession>
<dbReference type="Gene3D" id="2.120.10.30">
    <property type="entry name" value="TolB, C-terminal domain"/>
    <property type="match status" value="1"/>
</dbReference>
<dbReference type="Proteomes" id="UP000275408">
    <property type="component" value="Unassembled WGS sequence"/>
</dbReference>
<keyword evidence="2" id="KW-1185">Reference proteome</keyword>
<dbReference type="EMBL" id="RCHS01000681">
    <property type="protein sequence ID" value="RMX57309.1"/>
    <property type="molecule type" value="Genomic_DNA"/>
</dbReference>
<dbReference type="AlphaFoldDB" id="A0A3M6UUP7"/>
<evidence type="ECO:0000313" key="1">
    <source>
        <dbReference type="EMBL" id="RMX57309.1"/>
    </source>
</evidence>
<gene>
    <name evidence="1" type="ORF">pdam_00020587</name>
</gene>
<evidence type="ECO:0000313" key="2">
    <source>
        <dbReference type="Proteomes" id="UP000275408"/>
    </source>
</evidence>
<dbReference type="InterPro" id="IPR011042">
    <property type="entry name" value="6-blade_b-propeller_TolB-like"/>
</dbReference>
<sequence>MEASEKVSVASGMASFKTEILKLTFQALAIISSDEGIIVICSRSSENFCKGMLLTRDNKQYGVVGEDCDESPWKAVSHQDKFFVSYPTAGCVKTFNKDGDFLYDIGDELAGEGQLSKPRGLVDLVLIPITTWRFVTRKTKR</sequence>
<organism evidence="1 2">
    <name type="scientific">Pocillopora damicornis</name>
    <name type="common">Cauliflower coral</name>
    <name type="synonym">Millepora damicornis</name>
    <dbReference type="NCBI Taxonomy" id="46731"/>
    <lineage>
        <taxon>Eukaryota</taxon>
        <taxon>Metazoa</taxon>
        <taxon>Cnidaria</taxon>
        <taxon>Anthozoa</taxon>
        <taxon>Hexacorallia</taxon>
        <taxon>Scleractinia</taxon>
        <taxon>Astrocoeniina</taxon>
        <taxon>Pocilloporidae</taxon>
        <taxon>Pocillopora</taxon>
    </lineage>
</organism>
<comment type="caution">
    <text evidence="1">The sequence shown here is derived from an EMBL/GenBank/DDBJ whole genome shotgun (WGS) entry which is preliminary data.</text>
</comment>